<proteinExistence type="predicted"/>
<dbReference type="Gene3D" id="2.60.40.10">
    <property type="entry name" value="Immunoglobulins"/>
    <property type="match status" value="4"/>
</dbReference>
<sequence length="305" mass="34295">FPQPTYRWLKNGVPVGNFSNTQYLKILNITREDAGSYQCEASNKAGTIFSEKIDVVVAYMGYPAILNLSYIESVPAPSVTWQMEEGPLEYNIKYAQTSNNQLIILSADEGDIRAYRARAFNTQIGREEITGFLRLNVTGNPYTEISPEIIVHPQSMKVIRGAQTVELECIANARPLHELETLWLKDGIPIENTGIHYTQTDPWNRTLTLLHVNLTHAGEYTCQVQMRTGGHPTVFSIAQVTVLEPPTFVTPLRTETLGDYGSRTILACDVIGEPLPKITWYKNARPVKQVVGRYTVQDDNSLEIY</sequence>
<dbReference type="CDD" id="cd00096">
    <property type="entry name" value="Ig"/>
    <property type="match status" value="3"/>
</dbReference>
<organism evidence="4 5">
    <name type="scientific">Anopheles epiroticus</name>
    <dbReference type="NCBI Taxonomy" id="199890"/>
    <lineage>
        <taxon>Eukaryota</taxon>
        <taxon>Metazoa</taxon>
        <taxon>Ecdysozoa</taxon>
        <taxon>Arthropoda</taxon>
        <taxon>Hexapoda</taxon>
        <taxon>Insecta</taxon>
        <taxon>Pterygota</taxon>
        <taxon>Neoptera</taxon>
        <taxon>Endopterygota</taxon>
        <taxon>Diptera</taxon>
        <taxon>Nematocera</taxon>
        <taxon>Culicoidea</taxon>
        <taxon>Culicidae</taxon>
        <taxon>Anophelinae</taxon>
        <taxon>Anopheles</taxon>
    </lineage>
</organism>
<dbReference type="Pfam" id="PF07679">
    <property type="entry name" value="I-set"/>
    <property type="match status" value="1"/>
</dbReference>
<dbReference type="InterPro" id="IPR013098">
    <property type="entry name" value="Ig_I-set"/>
</dbReference>
<evidence type="ECO:0000259" key="3">
    <source>
        <dbReference type="PROSITE" id="PS50835"/>
    </source>
</evidence>
<dbReference type="PROSITE" id="PS50835">
    <property type="entry name" value="IG_LIKE"/>
    <property type="match status" value="3"/>
</dbReference>
<dbReference type="EnsemblMetazoa" id="AEPI010563-RA">
    <property type="protein sequence ID" value="AEPI010563-PA"/>
    <property type="gene ID" value="AEPI010563"/>
</dbReference>
<dbReference type="GO" id="GO:0098609">
    <property type="term" value="P:cell-cell adhesion"/>
    <property type="evidence" value="ECO:0007669"/>
    <property type="project" value="TreeGrafter"/>
</dbReference>
<reference evidence="4" key="2">
    <citation type="submission" date="2020-05" db="UniProtKB">
        <authorList>
            <consortium name="EnsemblMetazoa"/>
        </authorList>
    </citation>
    <scope>IDENTIFICATION</scope>
    <source>
        <strain evidence="4">Epiroticus2</strain>
    </source>
</reference>
<name>A0A182PUC7_9DIPT</name>
<dbReference type="SMART" id="SM00408">
    <property type="entry name" value="IGc2"/>
    <property type="match status" value="2"/>
</dbReference>
<evidence type="ECO:0000313" key="4">
    <source>
        <dbReference type="EnsemblMetazoa" id="AEPI010563-PA"/>
    </source>
</evidence>
<feature type="domain" description="Ig-like" evidence="3">
    <location>
        <begin position="1"/>
        <end position="54"/>
    </location>
</feature>
<reference evidence="5" key="1">
    <citation type="submission" date="2013-03" db="EMBL/GenBank/DDBJ databases">
        <title>The Genome Sequence of Anopheles epiroticus epiroticus2.</title>
        <authorList>
            <consortium name="The Broad Institute Genomics Platform"/>
            <person name="Neafsey D.E."/>
            <person name="Howell P."/>
            <person name="Walker B."/>
            <person name="Young S.K."/>
            <person name="Zeng Q."/>
            <person name="Gargeya S."/>
            <person name="Fitzgerald M."/>
            <person name="Haas B."/>
            <person name="Abouelleil A."/>
            <person name="Allen A.W."/>
            <person name="Alvarado L."/>
            <person name="Arachchi H.M."/>
            <person name="Berlin A.M."/>
            <person name="Chapman S.B."/>
            <person name="Gainer-Dewar J."/>
            <person name="Goldberg J."/>
            <person name="Griggs A."/>
            <person name="Gujja S."/>
            <person name="Hansen M."/>
            <person name="Howarth C."/>
            <person name="Imamovic A."/>
            <person name="Ireland A."/>
            <person name="Larimer J."/>
            <person name="McCowan C."/>
            <person name="Murphy C."/>
            <person name="Pearson M."/>
            <person name="Poon T.W."/>
            <person name="Priest M."/>
            <person name="Roberts A."/>
            <person name="Saif S."/>
            <person name="Shea T."/>
            <person name="Sisk P."/>
            <person name="Sykes S."/>
            <person name="Wortman J."/>
            <person name="Nusbaum C."/>
            <person name="Birren B."/>
        </authorList>
    </citation>
    <scope>NUCLEOTIDE SEQUENCE [LARGE SCALE GENOMIC DNA]</scope>
    <source>
        <strain evidence="5">Epiroticus2</strain>
    </source>
</reference>
<dbReference type="InterPro" id="IPR003599">
    <property type="entry name" value="Ig_sub"/>
</dbReference>
<dbReference type="Proteomes" id="UP000075885">
    <property type="component" value="Unassembled WGS sequence"/>
</dbReference>
<dbReference type="InterPro" id="IPR007110">
    <property type="entry name" value="Ig-like_dom"/>
</dbReference>
<dbReference type="InterPro" id="IPR013783">
    <property type="entry name" value="Ig-like_fold"/>
</dbReference>
<keyword evidence="1" id="KW-0677">Repeat</keyword>
<keyword evidence="2" id="KW-1015">Disulfide bond</keyword>
<dbReference type="InterPro" id="IPR036179">
    <property type="entry name" value="Ig-like_dom_sf"/>
</dbReference>
<evidence type="ECO:0000313" key="5">
    <source>
        <dbReference type="Proteomes" id="UP000075885"/>
    </source>
</evidence>
<dbReference type="GO" id="GO:0016020">
    <property type="term" value="C:membrane"/>
    <property type="evidence" value="ECO:0007669"/>
    <property type="project" value="UniProtKB-SubCell"/>
</dbReference>
<dbReference type="Pfam" id="PF13927">
    <property type="entry name" value="Ig_3"/>
    <property type="match status" value="2"/>
</dbReference>
<dbReference type="SUPFAM" id="SSF48726">
    <property type="entry name" value="Immunoglobulin"/>
    <property type="match status" value="4"/>
</dbReference>
<dbReference type="PANTHER" id="PTHR44170:SF49">
    <property type="entry name" value="PROTEIN SIDEKICK-1 ISOFORM X1"/>
    <property type="match status" value="1"/>
</dbReference>
<feature type="domain" description="Ig-like" evidence="3">
    <location>
        <begin position="245"/>
        <end position="305"/>
    </location>
</feature>
<feature type="domain" description="Ig-like" evidence="3">
    <location>
        <begin position="147"/>
        <end position="238"/>
    </location>
</feature>
<dbReference type="AlphaFoldDB" id="A0A182PUC7"/>
<keyword evidence="5" id="KW-1185">Reference proteome</keyword>
<dbReference type="STRING" id="199890.A0A182PUC7"/>
<dbReference type="InterPro" id="IPR003598">
    <property type="entry name" value="Ig_sub2"/>
</dbReference>
<accession>A0A182PUC7</accession>
<evidence type="ECO:0000256" key="2">
    <source>
        <dbReference type="ARBA" id="ARBA00023157"/>
    </source>
</evidence>
<dbReference type="SMART" id="SM00409">
    <property type="entry name" value="IG"/>
    <property type="match status" value="2"/>
</dbReference>
<protein>
    <recommendedName>
        <fullName evidence="3">Ig-like domain-containing protein</fullName>
    </recommendedName>
</protein>
<evidence type="ECO:0000256" key="1">
    <source>
        <dbReference type="ARBA" id="ARBA00022737"/>
    </source>
</evidence>
<dbReference type="PANTHER" id="PTHR44170">
    <property type="entry name" value="PROTEIN SIDEKICK"/>
    <property type="match status" value="1"/>
</dbReference>
<dbReference type="VEuPathDB" id="VectorBase:AEPI010563"/>